<feature type="compositionally biased region" description="Polar residues" evidence="1">
    <location>
        <begin position="675"/>
        <end position="685"/>
    </location>
</feature>
<dbReference type="EMBL" id="UGOW01000001">
    <property type="protein sequence ID" value="STY18440.1"/>
    <property type="molecule type" value="Genomic_DNA"/>
</dbReference>
<name>A0A378L2U8_9GAMM</name>
<dbReference type="OrthoDB" id="5654420at2"/>
<feature type="region of interest" description="Disordered" evidence="1">
    <location>
        <begin position="625"/>
        <end position="711"/>
    </location>
</feature>
<evidence type="ECO:0000313" key="5">
    <source>
        <dbReference type="Proteomes" id="UP000254230"/>
    </source>
</evidence>
<keyword evidence="4" id="KW-1185">Reference proteome</keyword>
<feature type="region of interest" description="Disordered" evidence="1">
    <location>
        <begin position="1545"/>
        <end position="1565"/>
    </location>
</feature>
<feature type="compositionally biased region" description="Polar residues" evidence="1">
    <location>
        <begin position="694"/>
        <end position="704"/>
    </location>
</feature>
<evidence type="ECO:0000313" key="3">
    <source>
        <dbReference type="EMBL" id="STY18440.1"/>
    </source>
</evidence>
<dbReference type="STRING" id="45072.Lqua_1896"/>
<feature type="compositionally biased region" description="Low complexity" evidence="1">
    <location>
        <begin position="1545"/>
        <end position="1558"/>
    </location>
</feature>
<reference evidence="2 4" key="1">
    <citation type="submission" date="2015-11" db="EMBL/GenBank/DDBJ databases">
        <title>Genomic analysis of 38 Legionella species identifies large and diverse effector repertoires.</title>
        <authorList>
            <person name="Burstein D."/>
            <person name="Amaro F."/>
            <person name="Zusman T."/>
            <person name="Lifshitz Z."/>
            <person name="Cohen O."/>
            <person name="Gilbert J.A."/>
            <person name="Pupko T."/>
            <person name="Shuman H.A."/>
            <person name="Segal G."/>
        </authorList>
    </citation>
    <scope>NUCLEOTIDE SEQUENCE [LARGE SCALE GENOMIC DNA]</scope>
    <source>
        <strain evidence="2 4">ATCC 49507</strain>
    </source>
</reference>
<dbReference type="RefSeq" id="WP_058474065.1">
    <property type="nucleotide sequence ID" value="NZ_CAAAIL010000026.1"/>
</dbReference>
<dbReference type="Gene3D" id="3.40.50.300">
    <property type="entry name" value="P-loop containing nucleotide triphosphate hydrolases"/>
    <property type="match status" value="1"/>
</dbReference>
<evidence type="ECO:0000313" key="4">
    <source>
        <dbReference type="Proteomes" id="UP000054639"/>
    </source>
</evidence>
<gene>
    <name evidence="2" type="ORF">Lqua_1896</name>
    <name evidence="3" type="ORF">NCTC12376_02259</name>
</gene>
<dbReference type="InterPro" id="IPR027417">
    <property type="entry name" value="P-loop_NTPase"/>
</dbReference>
<evidence type="ECO:0000256" key="1">
    <source>
        <dbReference type="SAM" id="MobiDB-lite"/>
    </source>
</evidence>
<dbReference type="SUPFAM" id="SSF52540">
    <property type="entry name" value="P-loop containing nucleoside triphosphate hydrolases"/>
    <property type="match status" value="1"/>
</dbReference>
<dbReference type="Proteomes" id="UP000054639">
    <property type="component" value="Unassembled WGS sequence"/>
</dbReference>
<accession>A0A378L2U8</accession>
<sequence length="1565" mass="176146">MPQILYDHTRINASELLQHSDLIKKILSRDLRYPNVKKLTGSKYNNEDVFRAKTDKKNRLIYTYILHNEKKTLLILALNDHNYGQVKRQLRSKNPGNIELITIDEDLYQDAPEATSDTLSLLPAVSYNKLTLALDDSQHKAMLQKTPLILNGPPGAGKTVILYNLMLKILNYYFLILNSDLQTNTVETSVASPVLFISQSENLITTLEEQYKSDQSGNNPNVLFSTWQALLAQHHPDLKLIQNEEFSLWLKDKLPKESSDVIHYEFSLIAALGNKKYMELGNRQCYYSKNPEMQNRLINLLELWQLHLKEHQLLDPMVTRLNRPKNQKFLSVFCDEAQNLPPVALCDLIILAEDQHFVACLDSEQCLISSPYILSCLKELMHQHYGAYTEQPLPKTWRCRPKVAEAANTLMQMKYRLDGSGKRRNYHAIESMHASGGMVSWINTPGMEKIREFGALTGTVVIAEHLEPGEREFINKQLNTNNILTARQAIGLDFDRVILWKPFSSNKCFHDLMQKIKKPDTTELTLEQWNMLNALYVSITRSQSDVFVHEANNRWIKLGEQFLGQLPRNQLSTSLKEYKPENEQLKWEQVIEHHLAEGRISVARELMHFHLKLNSTAIEEKINAQKRMTSQTDHPTPAHSDSSSQKKELPKEDIPNTKNTSGARETHSNRKKQNQPKASQSTQRCNLPEKEKNSNPVDTNSVPKPNTAAEKVSKLSPYDTYINLLLNQLNEKSINNLFKHKSAARLLFQHRLSDGTFLFTKLINNSQFNDLILRLVNKHWNALSKAFTPDILCQCNPPDDIPTILLLTLKTEGRSILKMILNCHAGLAKDIKISTLTYVPKSNTIAHHNASVLYWLLAYIDGRKFVNKLLELNPDLGKELDDQFLNQSPEAKPTDTLEIVSPMYWISSSTTGLTLLTKLLAQNPNLGKTITGETLCQIRKKTNSNDTNTSAFYWFTSSSQGRDALNLLLDLNPKIAQQLTASALCLPLTAHAEIYANVSGLFWLLSTCDGRVLLNKILTLNPDFAKGISAEALCRRRTVAMGNNAHHSPLSYAANSSEGIALIKRLLDLNPELSKNISADDMNYAFQQRENDSSSTSTSFVLAGSIEGRKLLIRLIHANPDIAKGITGKTLRMATGANTRVNPNTSLLYWLTGSADGRALLTKLLDYNPKLGKEITAKDLCQIRNSPNQMNADTSPLFWLCGQKDGRDLLRRLIDLNPDIAKCITAEALCHVISFPNDPECSSSPLFWLAANPDGRVFLNLLLDLNPELAKSIINKALYLERPLNAVTLPGTSPFFWLLTDAEGMNALIKMYKQNPSLVHSINKEILCTARPPNAPEYANISPLYLFAENTKGQMIFYQMLINNPSLTECITAEALCLITDIRDKNSGASSAFHRFSTTSCGQNIILKLLENNTKIAQGITASALCNKRGPDVGTFANTSALFWLSTSAIGHRILKIILDKNPEFAKEIPEELLCLECNLSTQDIHKSSPLEMLLKSTDGEQILNRLVTYNPNLDNIIQKYKSLNSEMKVASQLSFFAPADNQMNNSNSSVNQPPNANTTMSNIL</sequence>
<evidence type="ECO:0000313" key="2">
    <source>
        <dbReference type="EMBL" id="KTD48128.1"/>
    </source>
</evidence>
<organism evidence="3 5">
    <name type="scientific">Legionella quateirensis</name>
    <dbReference type="NCBI Taxonomy" id="45072"/>
    <lineage>
        <taxon>Bacteria</taxon>
        <taxon>Pseudomonadati</taxon>
        <taxon>Pseudomonadota</taxon>
        <taxon>Gammaproteobacteria</taxon>
        <taxon>Legionellales</taxon>
        <taxon>Legionellaceae</taxon>
        <taxon>Legionella</taxon>
    </lineage>
</organism>
<dbReference type="Proteomes" id="UP000254230">
    <property type="component" value="Unassembled WGS sequence"/>
</dbReference>
<protein>
    <submittedName>
        <fullName evidence="3">Uncharacterized protein</fullName>
    </submittedName>
</protein>
<feature type="compositionally biased region" description="Polar residues" evidence="1">
    <location>
        <begin position="626"/>
        <end position="643"/>
    </location>
</feature>
<dbReference type="EMBL" id="LNYR01000024">
    <property type="protein sequence ID" value="KTD48128.1"/>
    <property type="molecule type" value="Genomic_DNA"/>
</dbReference>
<proteinExistence type="predicted"/>
<reference evidence="3 5" key="2">
    <citation type="submission" date="2018-06" db="EMBL/GenBank/DDBJ databases">
        <authorList>
            <consortium name="Pathogen Informatics"/>
            <person name="Doyle S."/>
        </authorList>
    </citation>
    <scope>NUCLEOTIDE SEQUENCE [LARGE SCALE GENOMIC DNA]</scope>
    <source>
        <strain evidence="3 5">NCTC12376</strain>
    </source>
</reference>
<feature type="compositionally biased region" description="Basic and acidic residues" evidence="1">
    <location>
        <begin position="644"/>
        <end position="655"/>
    </location>
</feature>